<proteinExistence type="inferred from homology"/>
<reference evidence="4 5" key="1">
    <citation type="submission" date="2018-07" db="EMBL/GenBank/DDBJ databases">
        <title>Genomic Encyclopedia of Type Strains, Phase IV (KMG-IV): sequencing the most valuable type-strain genomes for metagenomic binning, comparative biology and taxonomic classification.</title>
        <authorList>
            <person name="Goeker M."/>
        </authorList>
    </citation>
    <scope>NUCLEOTIDE SEQUENCE [LARGE SCALE GENOMIC DNA]</scope>
    <source>
        <strain evidence="4 5">DSM 7466</strain>
    </source>
</reference>
<keyword evidence="1" id="KW-0234">DNA repair</keyword>
<comment type="similarity">
    <text evidence="1">Belongs to the Nre family.</text>
</comment>
<feature type="domain" description="Archaeal Nre N-terminal" evidence="2">
    <location>
        <begin position="3"/>
        <end position="265"/>
    </location>
</feature>
<protein>
    <recommendedName>
        <fullName evidence="1">DNA repair protein</fullName>
    </recommendedName>
</protein>
<keyword evidence="5" id="KW-1185">Reference proteome</keyword>
<dbReference type="AlphaFoldDB" id="A0A371NF99"/>
<name>A0A371NF99_9EURY</name>
<dbReference type="GO" id="GO:0006281">
    <property type="term" value="P:DNA repair"/>
    <property type="evidence" value="ECO:0007669"/>
    <property type="project" value="UniProtKB-UniRule"/>
</dbReference>
<comment type="function">
    <text evidence="1">Involved in DNA damage repair.</text>
</comment>
<evidence type="ECO:0000259" key="3">
    <source>
        <dbReference type="Pfam" id="PF04895"/>
    </source>
</evidence>
<evidence type="ECO:0000259" key="2">
    <source>
        <dbReference type="Pfam" id="PF04894"/>
    </source>
</evidence>
<dbReference type="Proteomes" id="UP000256864">
    <property type="component" value="Unassembled WGS sequence"/>
</dbReference>
<evidence type="ECO:0000256" key="1">
    <source>
        <dbReference type="HAMAP-Rule" id="MF_02096"/>
    </source>
</evidence>
<dbReference type="InterPro" id="IPR006978">
    <property type="entry name" value="Nre_N"/>
</dbReference>
<dbReference type="Pfam" id="PF04894">
    <property type="entry name" value="Nre_N"/>
    <property type="match status" value="1"/>
</dbReference>
<dbReference type="PANTHER" id="PTHR38136">
    <property type="entry name" value="DNA REPAIR PROTEIN"/>
    <property type="match status" value="1"/>
</dbReference>
<dbReference type="Pfam" id="PF04895">
    <property type="entry name" value="Nre_C"/>
    <property type="match status" value="1"/>
</dbReference>
<keyword evidence="1" id="KW-0227">DNA damage</keyword>
<gene>
    <name evidence="4" type="ORF">C7452_0660</name>
</gene>
<comment type="caution">
    <text evidence="4">The sequence shown here is derived from an EMBL/GenBank/DDBJ whole genome shotgun (WGS) entry which is preliminary data.</text>
</comment>
<accession>A0A371NF99</accession>
<comment type="caution">
    <text evidence="1">Lacks conserved residue(s) required for the propagation of feature annotation.</text>
</comment>
<dbReference type="HAMAP" id="MF_02096">
    <property type="entry name" value="Nre"/>
    <property type="match status" value="1"/>
</dbReference>
<dbReference type="InterPro" id="IPR006979">
    <property type="entry name" value="Nre_C"/>
</dbReference>
<dbReference type="EMBL" id="QREL01000001">
    <property type="protein sequence ID" value="REE28640.1"/>
    <property type="molecule type" value="Genomic_DNA"/>
</dbReference>
<sequence>MMIRSKYAFLQRLTRDLKMKSISIGEELEGATPPSVFIGSWNYPKVYAGPMIAPVQEEVEIFDSPERWIPERKTQEEIIDYRLNLVRGKQLVGVRDLDNHLVEKLQEISLSSGAIESEAQFRRKPRGLFFSEEQTPHGPSAVLENFEIENVKWDRELERAYHDTDLRAREAIVELHRRGTPFSAVQKALSVGALGEGKRRKLVPTRWSITACDSTLADHFLERVLEYEPIDTFRVHEFESLKNHYLILLTPSEWQYEWMEAFMKRDGRAMIFSDHETGKGKREYSRVGGCYYSAKMAVLDALDREEKQAGAIILREAYPGYVPLGVFNVRENVKNAMDTEPTMFNDLRGALEFIDSKLKLGLEAFRVRSNLLKELEISRQTTLDSFFR</sequence>
<organism evidence="4 5">
    <name type="scientific">Methanothermobacter defluvii</name>
    <dbReference type="NCBI Taxonomy" id="49339"/>
    <lineage>
        <taxon>Archaea</taxon>
        <taxon>Methanobacteriati</taxon>
        <taxon>Methanobacteriota</taxon>
        <taxon>Methanomada group</taxon>
        <taxon>Methanobacteria</taxon>
        <taxon>Methanobacteriales</taxon>
        <taxon>Methanobacteriaceae</taxon>
        <taxon>Methanothermobacter</taxon>
    </lineage>
</organism>
<dbReference type="InterPro" id="IPR033167">
    <property type="entry name" value="Nre"/>
</dbReference>
<evidence type="ECO:0000313" key="4">
    <source>
        <dbReference type="EMBL" id="REE28640.1"/>
    </source>
</evidence>
<evidence type="ECO:0000313" key="5">
    <source>
        <dbReference type="Proteomes" id="UP000256864"/>
    </source>
</evidence>
<dbReference type="PANTHER" id="PTHR38136:SF2">
    <property type="entry name" value="DNA REPAIR PROTEIN"/>
    <property type="match status" value="1"/>
</dbReference>
<feature type="domain" description="Archaeal Nre C-terminal" evidence="3">
    <location>
        <begin position="277"/>
        <end position="386"/>
    </location>
</feature>